<dbReference type="InterPro" id="IPR050204">
    <property type="entry name" value="AraC_XylS_family_regulators"/>
</dbReference>
<dbReference type="AlphaFoldDB" id="A0A1M5NF43"/>
<keyword evidence="2" id="KW-0238">DNA-binding</keyword>
<protein>
    <submittedName>
        <fullName evidence="5">Transcriptional regulator, AraC family</fullName>
    </submittedName>
</protein>
<gene>
    <name evidence="5" type="ORF">SAMN05444003_1374</name>
</gene>
<dbReference type="GO" id="GO:0003700">
    <property type="term" value="F:DNA-binding transcription factor activity"/>
    <property type="evidence" value="ECO:0007669"/>
    <property type="project" value="InterPro"/>
</dbReference>
<keyword evidence="1" id="KW-0805">Transcription regulation</keyword>
<reference evidence="5 6" key="1">
    <citation type="submission" date="2016-11" db="EMBL/GenBank/DDBJ databases">
        <authorList>
            <person name="Jaros S."/>
            <person name="Januszkiewicz K."/>
            <person name="Wedrychowicz H."/>
        </authorList>
    </citation>
    <scope>NUCLEOTIDE SEQUENCE [LARGE SCALE GENOMIC DNA]</scope>
    <source>
        <strain evidence="5 6">DSM 28715</strain>
    </source>
</reference>
<dbReference type="STRING" id="1508389.SAMN05444003_1374"/>
<dbReference type="EMBL" id="FQXB01000001">
    <property type="protein sequence ID" value="SHG88057.1"/>
    <property type="molecule type" value="Genomic_DNA"/>
</dbReference>
<evidence type="ECO:0000256" key="3">
    <source>
        <dbReference type="ARBA" id="ARBA00023163"/>
    </source>
</evidence>
<name>A0A1M5NF43_9RHOB</name>
<keyword evidence="6" id="KW-1185">Reference proteome</keyword>
<keyword evidence="3" id="KW-0804">Transcription</keyword>
<proteinExistence type="predicted"/>
<dbReference type="SMART" id="SM00342">
    <property type="entry name" value="HTH_ARAC"/>
    <property type="match status" value="1"/>
</dbReference>
<evidence type="ECO:0000259" key="4">
    <source>
        <dbReference type="PROSITE" id="PS01124"/>
    </source>
</evidence>
<accession>A0A1M5NF43</accession>
<dbReference type="PROSITE" id="PS01124">
    <property type="entry name" value="HTH_ARAC_FAMILY_2"/>
    <property type="match status" value="1"/>
</dbReference>
<dbReference type="GO" id="GO:0043565">
    <property type="term" value="F:sequence-specific DNA binding"/>
    <property type="evidence" value="ECO:0007669"/>
    <property type="project" value="InterPro"/>
</dbReference>
<evidence type="ECO:0000256" key="2">
    <source>
        <dbReference type="ARBA" id="ARBA00023125"/>
    </source>
</evidence>
<evidence type="ECO:0000256" key="1">
    <source>
        <dbReference type="ARBA" id="ARBA00023015"/>
    </source>
</evidence>
<sequence>MSCFLGPNVSLHIEHANQALQQTVVGAPDAYSIGVVLNEDTYFRANGQNIGCEDIFIVPPGCTLHLRSPEDGMILAVIVSTKTFERAFSVAPAVADWLLSLRDIVACCRAPTFAQRLRNDAYNALKTNALDSRFGQNQTLLGEILVNSLVSSLILEWGNGVEFLGAKLPRSFSRFLAIQKHTSGATANTIDIAAMSEELSLSRRSIQYAYAQEGTLGFGAYQRLLRLHAARRSLSNPANTDKSIGDIAAEFGFLNWSHFGEQYLTAFGERPSDTRSRLN</sequence>
<dbReference type="InterPro" id="IPR018060">
    <property type="entry name" value="HTH_AraC"/>
</dbReference>
<evidence type="ECO:0000313" key="5">
    <source>
        <dbReference type="EMBL" id="SHG88057.1"/>
    </source>
</evidence>
<dbReference type="PANTHER" id="PTHR46796">
    <property type="entry name" value="HTH-TYPE TRANSCRIPTIONAL ACTIVATOR RHAS-RELATED"/>
    <property type="match status" value="1"/>
</dbReference>
<feature type="domain" description="HTH araC/xylS-type" evidence="4">
    <location>
        <begin position="178"/>
        <end position="277"/>
    </location>
</feature>
<dbReference type="Gene3D" id="1.10.10.60">
    <property type="entry name" value="Homeodomain-like"/>
    <property type="match status" value="1"/>
</dbReference>
<organism evidence="5 6">
    <name type="scientific">Cognatiyoonia sediminum</name>
    <dbReference type="NCBI Taxonomy" id="1508389"/>
    <lineage>
        <taxon>Bacteria</taxon>
        <taxon>Pseudomonadati</taxon>
        <taxon>Pseudomonadota</taxon>
        <taxon>Alphaproteobacteria</taxon>
        <taxon>Rhodobacterales</taxon>
        <taxon>Paracoccaceae</taxon>
        <taxon>Cognatiyoonia</taxon>
    </lineage>
</organism>
<dbReference type="SUPFAM" id="SSF46689">
    <property type="entry name" value="Homeodomain-like"/>
    <property type="match status" value="1"/>
</dbReference>
<evidence type="ECO:0000313" key="6">
    <source>
        <dbReference type="Proteomes" id="UP000184074"/>
    </source>
</evidence>
<dbReference type="InterPro" id="IPR009057">
    <property type="entry name" value="Homeodomain-like_sf"/>
</dbReference>
<dbReference type="Proteomes" id="UP000184074">
    <property type="component" value="Unassembled WGS sequence"/>
</dbReference>
<dbReference type="Pfam" id="PF12833">
    <property type="entry name" value="HTH_18"/>
    <property type="match status" value="1"/>
</dbReference>